<keyword evidence="2" id="KW-1185">Reference proteome</keyword>
<evidence type="ECO:0000313" key="2">
    <source>
        <dbReference type="Proteomes" id="UP001058533"/>
    </source>
</evidence>
<reference evidence="1" key="1">
    <citation type="submission" date="2022-07" db="EMBL/GenBank/DDBJ databases">
        <title>Sphingomonas sp. nov., a novel bacterium isolated from the north slope of the Mount Everest.</title>
        <authorList>
            <person name="Cui X."/>
            <person name="Liu Y."/>
        </authorList>
    </citation>
    <scope>NUCLEOTIDE SEQUENCE</scope>
    <source>
        <strain evidence="1">S5-59</strain>
    </source>
</reference>
<organism evidence="1 2">
    <name type="scientific">Sphingomonas qomolangmaensis</name>
    <dbReference type="NCBI Taxonomy" id="2918765"/>
    <lineage>
        <taxon>Bacteria</taxon>
        <taxon>Pseudomonadati</taxon>
        <taxon>Pseudomonadota</taxon>
        <taxon>Alphaproteobacteria</taxon>
        <taxon>Sphingomonadales</taxon>
        <taxon>Sphingomonadaceae</taxon>
        <taxon>Sphingomonas</taxon>
    </lineage>
</organism>
<sequence length="355" mass="37971">MAPYQFDMREREPVPADVLLAQAAAHDTRARATGIAAARDFLAPEAARLDDRTRIALATLLRTMIGTIGGDLHGHAIRLLTDRGETEAAEAIADIAVEGLLARVQSHLLAQADVARELLDRVAMDLLTERLADGESGEPVRHIDHADRVVAQRAAALLAAESRRRTPVDQPPYATDLSAELHVRTVWATSAAIAATGKGDAATHRALADAGLRSLAAHDEGIRLEAAAIRLANAIDAPEPDLPILLEQALGKRRVALFVALIANGLRIAFEDVRTIVVQPGDVRLWLVLRALALPRPAIARIGYMLSEADPRRDIEAFADLLDPLAAVAPQDALAALAPLKLPRDYRDALAALGS</sequence>
<evidence type="ECO:0008006" key="3">
    <source>
        <dbReference type="Google" id="ProtNLM"/>
    </source>
</evidence>
<protein>
    <recommendedName>
        <fullName evidence="3">DUF2336 domain-containing protein</fullName>
    </recommendedName>
</protein>
<dbReference type="RefSeq" id="WP_256507433.1">
    <property type="nucleotide sequence ID" value="NZ_CP101740.1"/>
</dbReference>
<accession>A0ABY5LD02</accession>
<gene>
    <name evidence="1" type="ORF">NMP03_05065</name>
</gene>
<dbReference type="EMBL" id="CP101740">
    <property type="protein sequence ID" value="UUL83594.1"/>
    <property type="molecule type" value="Genomic_DNA"/>
</dbReference>
<proteinExistence type="predicted"/>
<evidence type="ECO:0000313" key="1">
    <source>
        <dbReference type="EMBL" id="UUL83594.1"/>
    </source>
</evidence>
<name>A0ABY5LD02_9SPHN</name>
<dbReference type="Proteomes" id="UP001058533">
    <property type="component" value="Chromosome"/>
</dbReference>